<reference evidence="2" key="1">
    <citation type="submission" date="2020-07" db="EMBL/GenBank/DDBJ databases">
        <title>Multicomponent nature underlies the extraordinary mechanical properties of spider dragline silk.</title>
        <authorList>
            <person name="Kono N."/>
            <person name="Nakamura H."/>
            <person name="Mori M."/>
            <person name="Yoshida Y."/>
            <person name="Ohtoshi R."/>
            <person name="Malay A.D."/>
            <person name="Moran D.A.P."/>
            <person name="Tomita M."/>
            <person name="Numata K."/>
            <person name="Arakawa K."/>
        </authorList>
    </citation>
    <scope>NUCLEOTIDE SEQUENCE</scope>
</reference>
<dbReference type="SUPFAM" id="SSF57535">
    <property type="entry name" value="Complement control module/SCR domain"/>
    <property type="match status" value="1"/>
</dbReference>
<keyword evidence="1" id="KW-1015">Disulfide bond</keyword>
<dbReference type="Proteomes" id="UP000887116">
    <property type="component" value="Unassembled WGS sequence"/>
</dbReference>
<evidence type="ECO:0000256" key="1">
    <source>
        <dbReference type="ARBA" id="ARBA00023157"/>
    </source>
</evidence>
<dbReference type="EMBL" id="BMAO01036122">
    <property type="protein sequence ID" value="GFR08106.1"/>
    <property type="molecule type" value="Genomic_DNA"/>
</dbReference>
<keyword evidence="3" id="KW-1185">Reference proteome</keyword>
<gene>
    <name evidence="2" type="primary">Svep1_18</name>
    <name evidence="2" type="ORF">TNCT_411431</name>
</gene>
<proteinExistence type="predicted"/>
<evidence type="ECO:0000313" key="3">
    <source>
        <dbReference type="Proteomes" id="UP000887116"/>
    </source>
</evidence>
<comment type="caution">
    <text evidence="2">The sequence shown here is derived from an EMBL/GenBank/DDBJ whole genome shotgun (WGS) entry which is preliminary data.</text>
</comment>
<evidence type="ECO:0000313" key="2">
    <source>
        <dbReference type="EMBL" id="GFR08106.1"/>
    </source>
</evidence>
<dbReference type="InterPro" id="IPR035976">
    <property type="entry name" value="Sushi/SCR/CCP_sf"/>
</dbReference>
<organism evidence="2 3">
    <name type="scientific">Trichonephila clavata</name>
    <name type="common">Joro spider</name>
    <name type="synonym">Nephila clavata</name>
    <dbReference type="NCBI Taxonomy" id="2740835"/>
    <lineage>
        <taxon>Eukaryota</taxon>
        <taxon>Metazoa</taxon>
        <taxon>Ecdysozoa</taxon>
        <taxon>Arthropoda</taxon>
        <taxon>Chelicerata</taxon>
        <taxon>Arachnida</taxon>
        <taxon>Araneae</taxon>
        <taxon>Araneomorphae</taxon>
        <taxon>Entelegynae</taxon>
        <taxon>Araneoidea</taxon>
        <taxon>Nephilidae</taxon>
        <taxon>Trichonephila</taxon>
    </lineage>
</organism>
<protein>
    <submittedName>
        <fullName evidence="2">Sushi, von Willebrand factor type A, EGF and pentraxin domain-containing protein 1</fullName>
    </submittedName>
</protein>
<name>A0A8X6JIQ0_TRICU</name>
<sequence length="128" mass="13962">MNNSKWSVQPKCVKTICPNLVLQGDLLVLKEVCSAKTIGDKCQVGCKNGGNLITGKEMECLKDFQWSKPPDCTCASPNVSESIQLITQCDSIPKGKSALSFVKVATILEGLITLHVRIMVNGERFLHV</sequence>
<dbReference type="AlphaFoldDB" id="A0A8X6JIQ0"/>
<accession>A0A8X6JIQ0</accession>
<dbReference type="Gene3D" id="2.10.70.10">
    <property type="entry name" value="Complement Module, domain 1"/>
    <property type="match status" value="1"/>
</dbReference>